<dbReference type="EMBL" id="JBAMIC010000019">
    <property type="protein sequence ID" value="KAK7094090.1"/>
    <property type="molecule type" value="Genomic_DNA"/>
</dbReference>
<gene>
    <name evidence="1" type="ORF">V1264_007758</name>
</gene>
<evidence type="ECO:0000313" key="2">
    <source>
        <dbReference type="Proteomes" id="UP001374579"/>
    </source>
</evidence>
<reference evidence="1 2" key="1">
    <citation type="submission" date="2024-02" db="EMBL/GenBank/DDBJ databases">
        <title>Chromosome-scale genome assembly of the rough periwinkle Littorina saxatilis.</title>
        <authorList>
            <person name="De Jode A."/>
            <person name="Faria R."/>
            <person name="Formenti G."/>
            <person name="Sims Y."/>
            <person name="Smith T.P."/>
            <person name="Tracey A."/>
            <person name="Wood J.M.D."/>
            <person name="Zagrodzka Z.B."/>
            <person name="Johannesson K."/>
            <person name="Butlin R.K."/>
            <person name="Leder E.H."/>
        </authorList>
    </citation>
    <scope>NUCLEOTIDE SEQUENCE [LARGE SCALE GENOMIC DNA]</scope>
    <source>
        <strain evidence="1">Snail1</strain>
        <tissue evidence="1">Muscle</tissue>
    </source>
</reference>
<name>A0AAN9AX40_9CAEN</name>
<dbReference type="PROSITE" id="PS51257">
    <property type="entry name" value="PROKAR_LIPOPROTEIN"/>
    <property type="match status" value="1"/>
</dbReference>
<protein>
    <submittedName>
        <fullName evidence="1">Uncharacterized protein</fullName>
    </submittedName>
</protein>
<keyword evidence="2" id="KW-1185">Reference proteome</keyword>
<evidence type="ECO:0000313" key="1">
    <source>
        <dbReference type="EMBL" id="KAK7094090.1"/>
    </source>
</evidence>
<dbReference type="Proteomes" id="UP001374579">
    <property type="component" value="Unassembled WGS sequence"/>
</dbReference>
<dbReference type="AlphaFoldDB" id="A0AAN9AX40"/>
<proteinExistence type="predicted"/>
<comment type="caution">
    <text evidence="1">The sequence shown here is derived from an EMBL/GenBank/DDBJ whole genome shotgun (WGS) entry which is preliminary data.</text>
</comment>
<sequence length="101" mass="11721">MSDRIRISHRITTFFNLNTSQNLAASCVEWDCVEVNDTYVNLISQNSKIFPVCAVYNHAVKCVCVCRIERMLFCHVKVWTELWQLLPACTREGPLIDDVRK</sequence>
<accession>A0AAN9AX40</accession>
<organism evidence="1 2">
    <name type="scientific">Littorina saxatilis</name>
    <dbReference type="NCBI Taxonomy" id="31220"/>
    <lineage>
        <taxon>Eukaryota</taxon>
        <taxon>Metazoa</taxon>
        <taxon>Spiralia</taxon>
        <taxon>Lophotrochozoa</taxon>
        <taxon>Mollusca</taxon>
        <taxon>Gastropoda</taxon>
        <taxon>Caenogastropoda</taxon>
        <taxon>Littorinimorpha</taxon>
        <taxon>Littorinoidea</taxon>
        <taxon>Littorinidae</taxon>
        <taxon>Littorina</taxon>
    </lineage>
</organism>